<evidence type="ECO:0000313" key="1">
    <source>
        <dbReference type="EMBL" id="CAK1601406.1"/>
    </source>
</evidence>
<dbReference type="CDD" id="cd09076">
    <property type="entry name" value="L1-EN"/>
    <property type="match status" value="1"/>
</dbReference>
<proteinExistence type="predicted"/>
<comment type="caution">
    <text evidence="1">The sequence shown here is derived from an EMBL/GenBank/DDBJ whole genome shotgun (WGS) entry which is preliminary data.</text>
</comment>
<organism evidence="1 2">
    <name type="scientific">Parnassius mnemosyne</name>
    <name type="common">clouded apollo</name>
    <dbReference type="NCBI Taxonomy" id="213953"/>
    <lineage>
        <taxon>Eukaryota</taxon>
        <taxon>Metazoa</taxon>
        <taxon>Ecdysozoa</taxon>
        <taxon>Arthropoda</taxon>
        <taxon>Hexapoda</taxon>
        <taxon>Insecta</taxon>
        <taxon>Pterygota</taxon>
        <taxon>Neoptera</taxon>
        <taxon>Endopterygota</taxon>
        <taxon>Lepidoptera</taxon>
        <taxon>Glossata</taxon>
        <taxon>Ditrysia</taxon>
        <taxon>Papilionoidea</taxon>
        <taxon>Papilionidae</taxon>
        <taxon>Parnassiinae</taxon>
        <taxon>Parnassini</taxon>
        <taxon>Parnassius</taxon>
        <taxon>Driopa</taxon>
    </lineage>
</organism>
<gene>
    <name evidence="1" type="ORF">PARMNEM_LOCUS20051</name>
</gene>
<dbReference type="SUPFAM" id="SSF56219">
    <property type="entry name" value="DNase I-like"/>
    <property type="match status" value="1"/>
</dbReference>
<accession>A0AAV1M105</accession>
<dbReference type="Proteomes" id="UP001314205">
    <property type="component" value="Unassembled WGS sequence"/>
</dbReference>
<dbReference type="AlphaFoldDB" id="A0AAV1M105"/>
<keyword evidence="2" id="KW-1185">Reference proteome</keyword>
<protein>
    <recommendedName>
        <fullName evidence="3">Craniofacial development protein 2-like</fullName>
    </recommendedName>
</protein>
<sequence>MGLSDIRWIGKGKHQLDNNYTMFYSGSDDSSNKYGVGVIINTKYVNTPVNLVPKSNRTMLLRPRNINIIQVYALSTDGSDQEVPVFYKEIEDLLQMTKNHEINLVIGDFNAKVGKGEVPRVAGKFGLGARNERGDSLVQFCQECDFAIINTYFQLPPKRLYTWTSPKHTPQQIVRNQIDYIIINNRFRNCIKSAKTYPGADIRSD</sequence>
<name>A0AAV1M105_9NEOP</name>
<dbReference type="PANTHER" id="PTHR23227">
    <property type="entry name" value="BUCENTAUR RELATED"/>
    <property type="match status" value="1"/>
</dbReference>
<evidence type="ECO:0008006" key="3">
    <source>
        <dbReference type="Google" id="ProtNLM"/>
    </source>
</evidence>
<dbReference type="EMBL" id="CAVLGL010000126">
    <property type="protein sequence ID" value="CAK1601406.1"/>
    <property type="molecule type" value="Genomic_DNA"/>
</dbReference>
<dbReference type="InterPro" id="IPR036691">
    <property type="entry name" value="Endo/exonu/phosph_ase_sf"/>
</dbReference>
<evidence type="ECO:0000313" key="2">
    <source>
        <dbReference type="Proteomes" id="UP001314205"/>
    </source>
</evidence>
<dbReference type="PANTHER" id="PTHR23227:SF85">
    <property type="entry name" value="CRANIOFACIAL DEVELOPMENT PROTEIN 2"/>
    <property type="match status" value="1"/>
</dbReference>
<dbReference type="Gene3D" id="3.60.10.10">
    <property type="entry name" value="Endonuclease/exonuclease/phosphatase"/>
    <property type="match status" value="1"/>
</dbReference>
<dbReference type="InterPro" id="IPR027124">
    <property type="entry name" value="Swc5/CFDP1/2"/>
</dbReference>
<reference evidence="1 2" key="1">
    <citation type="submission" date="2023-11" db="EMBL/GenBank/DDBJ databases">
        <authorList>
            <person name="Hedman E."/>
            <person name="Englund M."/>
            <person name="Stromberg M."/>
            <person name="Nyberg Akerstrom W."/>
            <person name="Nylinder S."/>
            <person name="Jareborg N."/>
            <person name="Kallberg Y."/>
            <person name="Kronander E."/>
        </authorList>
    </citation>
    <scope>NUCLEOTIDE SEQUENCE [LARGE SCALE GENOMIC DNA]</scope>
</reference>